<organism evidence="1 2">
    <name type="scientific">Inconstantimicrobium mannanitabidum</name>
    <dbReference type="NCBI Taxonomy" id="1604901"/>
    <lineage>
        <taxon>Bacteria</taxon>
        <taxon>Bacillati</taxon>
        <taxon>Bacillota</taxon>
        <taxon>Clostridia</taxon>
        <taxon>Eubacteriales</taxon>
        <taxon>Clostridiaceae</taxon>
        <taxon>Inconstantimicrobium</taxon>
    </lineage>
</organism>
<gene>
    <name evidence="1" type="ORF">rsdtw13_05590</name>
</gene>
<sequence>MIKNKEFKIHNDLLLSKEEVWNFQKLINELGPRLTGNAAHEKYVDLLRNELESYGLAVLEDKHRFNRWEAKQWKVIVENEKAVEEEIPVTFYYPYSGATSKRGVTGELIYCGTGEGNFKYAKGKIAIVDVVIPSVPRSLLFKKRSSYPSGAKLPFLIDNPVVGSVLKGANLRKAASEGVLGVICIWRKISSENASQQYLPFTEAYKGCPSLWVDFNTGERLKELAGINARATIILEASIENNAESSTIYTVLPGSNTEETIIVNTHTDGPNACEENGGIALLALAGYFSKIPVSERNRTIVFVFVTGHFQIPQFGVDNHQATSRWLYKHPELWTGNGTNKKAVAGVTIEHLGCTGWKDDKKHLSYKKVSPVDFELVYTGNKVMNEIYMRALGGRTKINTITLRQRNNIYFGEGQPLFQANIPTISLVPAPDYLCKISLNGDIDKLDADLMYEQIQTFLKVIIEIDSTSCEILGKPQRQSYGVL</sequence>
<keyword evidence="2" id="KW-1185">Reference proteome</keyword>
<dbReference type="Proteomes" id="UP001058074">
    <property type="component" value="Unassembled WGS sequence"/>
</dbReference>
<dbReference type="EMBL" id="BROD01000001">
    <property type="protein sequence ID" value="GKX65301.1"/>
    <property type="molecule type" value="Genomic_DNA"/>
</dbReference>
<accession>A0ACB5R8D0</accession>
<evidence type="ECO:0000313" key="1">
    <source>
        <dbReference type="EMBL" id="GKX65301.1"/>
    </source>
</evidence>
<comment type="caution">
    <text evidence="1">The sequence shown here is derived from an EMBL/GenBank/DDBJ whole genome shotgun (WGS) entry which is preliminary data.</text>
</comment>
<reference evidence="1" key="1">
    <citation type="journal article" date="2025" name="Int. J. Syst. Evol. Microbiol.">
        <title>Inconstantimicrobium mannanitabidum sp. nov., a novel member of the family Clostridiaceae isolated from anoxic soil under the treatment of reductive soil disinfestation.</title>
        <authorList>
            <person name="Ueki A."/>
            <person name="Tonouchi A."/>
            <person name="Honma S."/>
            <person name="Kaku N."/>
            <person name="Ueki K."/>
        </authorList>
    </citation>
    <scope>NUCLEOTIDE SEQUENCE</scope>
    <source>
        <strain evidence="1">TW13</strain>
    </source>
</reference>
<proteinExistence type="predicted"/>
<protein>
    <submittedName>
        <fullName evidence="1">Uncharacterized protein</fullName>
    </submittedName>
</protein>
<name>A0ACB5R8D0_9CLOT</name>
<evidence type="ECO:0000313" key="2">
    <source>
        <dbReference type="Proteomes" id="UP001058074"/>
    </source>
</evidence>